<dbReference type="PANTHER" id="PTHR33698:SF3">
    <property type="entry name" value="OS09G0266000 PROTEIN"/>
    <property type="match status" value="1"/>
</dbReference>
<dbReference type="PANTHER" id="PTHR33698">
    <property type="entry name" value="NUCLEAR TRANSPORT FACTOR 2 (NTF2)-LIKE PROTEIN"/>
    <property type="match status" value="1"/>
</dbReference>
<evidence type="ECO:0000313" key="3">
    <source>
        <dbReference type="Proteomes" id="UP000601435"/>
    </source>
</evidence>
<dbReference type="InterPro" id="IPR032710">
    <property type="entry name" value="NTF2-like_dom_sf"/>
</dbReference>
<comment type="caution">
    <text evidence="2">The sequence shown here is derived from an EMBL/GenBank/DDBJ whole genome shotgun (WGS) entry which is preliminary data.</text>
</comment>
<evidence type="ECO:0000313" key="2">
    <source>
        <dbReference type="EMBL" id="CAE7769170.1"/>
    </source>
</evidence>
<gene>
    <name evidence="2" type="ORF">SNEC2469_LOCUS22456</name>
</gene>
<feature type="region of interest" description="Disordered" evidence="1">
    <location>
        <begin position="141"/>
        <end position="206"/>
    </location>
</feature>
<dbReference type="Gene3D" id="3.10.450.50">
    <property type="match status" value="1"/>
</dbReference>
<feature type="region of interest" description="Disordered" evidence="1">
    <location>
        <begin position="75"/>
        <end position="125"/>
    </location>
</feature>
<feature type="non-terminal residue" evidence="2">
    <location>
        <position position="1"/>
    </location>
</feature>
<name>A0A812Y8C4_9DINO</name>
<sequence>IGAELKMLDCELEALANPSRWQECLPPRTSEATSLDSVIGPSTWKRLPNAVLLQLILLKLHCPMLGSMVTPVQGDLGQTAATPPHDASDSEEEDDSFVLQRTSTVKDGRSAPASGEAADDSALRANPGFRVKNTFIHVDEEVGTGMGRTESDQFAATRTQSDPSGSNVRLPRWPSRQAPRVPAVPEDSSEAPAESDSDESGEQRTHKELERFETWDHFAAQAHGYAGSLPMPGADVPPMMPMIPVGMPQEGYQMPAAFGWPGASDQMTLAPSTGPAFGLVHSFHKEVRGFGLASPDLRQFTKGQDYEGRLSVISGSEVQRGGVQKYLMQFSDGELTKADGVGFVFASRVPCAKNIQKIVSVFVNQRGRICMRVFGDILKAKKHVRALQVGDWIEMAIDLENSIATFKVWSYETVASGYMPMEPDSTAEFHYGKRLAQANQLSAKPATPPQWHTKAPSTEVMSPGIEVKLNVGHFACVIQNVGVTDFKEPAQPLNGLEAPRSRRAVDVVKYLWEEAQWDQVDPVGRIMAEFSEDCVYEDLSREQEAFVGFEEVKRYQQETKDSTPDNLRFFLDEVTDGDKACTVLWHVEFNSRMSPRGVSYYELNEEGK</sequence>
<organism evidence="2 3">
    <name type="scientific">Symbiodinium necroappetens</name>
    <dbReference type="NCBI Taxonomy" id="1628268"/>
    <lineage>
        <taxon>Eukaryota</taxon>
        <taxon>Sar</taxon>
        <taxon>Alveolata</taxon>
        <taxon>Dinophyceae</taxon>
        <taxon>Suessiales</taxon>
        <taxon>Symbiodiniaceae</taxon>
        <taxon>Symbiodinium</taxon>
    </lineage>
</organism>
<dbReference type="OrthoDB" id="434755at2759"/>
<feature type="compositionally biased region" description="Acidic residues" evidence="1">
    <location>
        <begin position="187"/>
        <end position="200"/>
    </location>
</feature>
<protein>
    <submittedName>
        <fullName evidence="2">Uncharacterized protein</fullName>
    </submittedName>
</protein>
<feature type="compositionally biased region" description="Polar residues" evidence="1">
    <location>
        <begin position="152"/>
        <end position="167"/>
    </location>
</feature>
<keyword evidence="3" id="KW-1185">Reference proteome</keyword>
<proteinExistence type="predicted"/>
<evidence type="ECO:0000256" key="1">
    <source>
        <dbReference type="SAM" id="MobiDB-lite"/>
    </source>
</evidence>
<reference evidence="2" key="1">
    <citation type="submission" date="2021-02" db="EMBL/GenBank/DDBJ databases">
        <authorList>
            <person name="Dougan E. K."/>
            <person name="Rhodes N."/>
            <person name="Thang M."/>
            <person name="Chan C."/>
        </authorList>
    </citation>
    <scope>NUCLEOTIDE SEQUENCE</scope>
</reference>
<feature type="non-terminal residue" evidence="2">
    <location>
        <position position="608"/>
    </location>
</feature>
<dbReference type="SUPFAM" id="SSF54427">
    <property type="entry name" value="NTF2-like"/>
    <property type="match status" value="1"/>
</dbReference>
<dbReference type="EMBL" id="CAJNJA010040786">
    <property type="protein sequence ID" value="CAE7769170.1"/>
    <property type="molecule type" value="Genomic_DNA"/>
</dbReference>
<dbReference type="Proteomes" id="UP000601435">
    <property type="component" value="Unassembled WGS sequence"/>
</dbReference>
<dbReference type="AlphaFoldDB" id="A0A812Y8C4"/>
<accession>A0A812Y8C4</accession>